<name>A0A5E4PUH6_9NEOP</name>
<keyword evidence="4" id="KW-1185">Reference proteome</keyword>
<dbReference type="GO" id="GO:0004252">
    <property type="term" value="F:serine-type endopeptidase activity"/>
    <property type="evidence" value="ECO:0007669"/>
    <property type="project" value="InterPro"/>
</dbReference>
<dbReference type="InterPro" id="IPR051333">
    <property type="entry name" value="CLIP_Serine_Protease"/>
</dbReference>
<dbReference type="AlphaFoldDB" id="A0A5E4PUH6"/>
<organism evidence="3 4">
    <name type="scientific">Leptidea sinapis</name>
    <dbReference type="NCBI Taxonomy" id="189913"/>
    <lineage>
        <taxon>Eukaryota</taxon>
        <taxon>Metazoa</taxon>
        <taxon>Ecdysozoa</taxon>
        <taxon>Arthropoda</taxon>
        <taxon>Hexapoda</taxon>
        <taxon>Insecta</taxon>
        <taxon>Pterygota</taxon>
        <taxon>Neoptera</taxon>
        <taxon>Endopterygota</taxon>
        <taxon>Lepidoptera</taxon>
        <taxon>Glossata</taxon>
        <taxon>Ditrysia</taxon>
        <taxon>Papilionoidea</taxon>
        <taxon>Pieridae</taxon>
        <taxon>Dismorphiinae</taxon>
        <taxon>Leptidea</taxon>
    </lineage>
</organism>
<dbReference type="SMART" id="SM00020">
    <property type="entry name" value="Tryp_SPc"/>
    <property type="match status" value="1"/>
</dbReference>
<dbReference type="PANTHER" id="PTHR24260:SF132">
    <property type="entry name" value="PEPTIDASE S1 DOMAIN-CONTAINING PROTEIN"/>
    <property type="match status" value="1"/>
</dbReference>
<evidence type="ECO:0000256" key="1">
    <source>
        <dbReference type="SAM" id="SignalP"/>
    </source>
</evidence>
<feature type="chain" id="PRO_5022823917" description="Peptidase S1 domain-containing protein" evidence="1">
    <location>
        <begin position="16"/>
        <end position="365"/>
    </location>
</feature>
<sequence length="365" mass="42458">MFYIYLLVITKIVKCDQITVDDMANGIIKILGADNNTKLEELKSKLDIIKKYVTDKDKYTELIHNETTTPHLNETNFFNALNESDKFQFLMENEPKSLYLKLKEKMNRDDIMTILSNKTGRRMMDEDEEDLNDGILDGVVDKIIAETPRDDHTFDFRKEDNKYWDPQGELEDLKEHHQHDGRRIFKGERTTIKHYPFMVSIHVMGRFWCGGAIYWHDLVLTSASCLQLLHNNRFFRENPKALYVRIGSNHSRIGGEPIDALEVYFHPGYNPRTLRHNIAIIRLRRHLFFNYHRIPKIISISHNSGGLAPTSEILVLGWGVTKFLPIYPNIFCKEIYGEKFIASSMFCAGTITTGEGACDCWRASW</sequence>
<dbReference type="Gene3D" id="2.40.10.10">
    <property type="entry name" value="Trypsin-like serine proteases"/>
    <property type="match status" value="1"/>
</dbReference>
<dbReference type="Proteomes" id="UP000324832">
    <property type="component" value="Unassembled WGS sequence"/>
</dbReference>
<keyword evidence="1" id="KW-0732">Signal</keyword>
<dbReference type="InterPro" id="IPR001254">
    <property type="entry name" value="Trypsin_dom"/>
</dbReference>
<dbReference type="InterPro" id="IPR009003">
    <property type="entry name" value="Peptidase_S1_PA"/>
</dbReference>
<accession>A0A5E4PUH6</accession>
<dbReference type="EMBL" id="FZQP02000593">
    <property type="protein sequence ID" value="VVC89661.1"/>
    <property type="molecule type" value="Genomic_DNA"/>
</dbReference>
<reference evidence="3 4" key="1">
    <citation type="submission" date="2017-07" db="EMBL/GenBank/DDBJ databases">
        <authorList>
            <person name="Talla V."/>
            <person name="Backstrom N."/>
        </authorList>
    </citation>
    <scope>NUCLEOTIDE SEQUENCE [LARGE SCALE GENOMIC DNA]</scope>
</reference>
<dbReference type="InterPro" id="IPR043504">
    <property type="entry name" value="Peptidase_S1_PA_chymotrypsin"/>
</dbReference>
<proteinExistence type="predicted"/>
<dbReference type="Pfam" id="PF00089">
    <property type="entry name" value="Trypsin"/>
    <property type="match status" value="1"/>
</dbReference>
<dbReference type="PROSITE" id="PS50240">
    <property type="entry name" value="TRYPSIN_DOM"/>
    <property type="match status" value="1"/>
</dbReference>
<feature type="signal peptide" evidence="1">
    <location>
        <begin position="1"/>
        <end position="15"/>
    </location>
</feature>
<dbReference type="GO" id="GO:0006508">
    <property type="term" value="P:proteolysis"/>
    <property type="evidence" value="ECO:0007669"/>
    <property type="project" value="InterPro"/>
</dbReference>
<gene>
    <name evidence="3" type="ORF">LSINAPIS_LOCUS2728</name>
</gene>
<evidence type="ECO:0000259" key="2">
    <source>
        <dbReference type="PROSITE" id="PS50240"/>
    </source>
</evidence>
<protein>
    <recommendedName>
        <fullName evidence="2">Peptidase S1 domain-containing protein</fullName>
    </recommendedName>
</protein>
<dbReference type="PANTHER" id="PTHR24260">
    <property type="match status" value="1"/>
</dbReference>
<evidence type="ECO:0000313" key="3">
    <source>
        <dbReference type="EMBL" id="VVC89661.1"/>
    </source>
</evidence>
<feature type="domain" description="Peptidase S1" evidence="2">
    <location>
        <begin position="184"/>
        <end position="365"/>
    </location>
</feature>
<dbReference type="SUPFAM" id="SSF50494">
    <property type="entry name" value="Trypsin-like serine proteases"/>
    <property type="match status" value="1"/>
</dbReference>
<evidence type="ECO:0000313" key="4">
    <source>
        <dbReference type="Proteomes" id="UP000324832"/>
    </source>
</evidence>